<dbReference type="Proteomes" id="UP001220064">
    <property type="component" value="Chromosome"/>
</dbReference>
<feature type="compositionally biased region" description="Basic and acidic residues" evidence="11">
    <location>
        <begin position="837"/>
        <end position="865"/>
    </location>
</feature>
<evidence type="ECO:0000313" key="16">
    <source>
        <dbReference type="EMBL" id="WCZ31570.1"/>
    </source>
</evidence>
<dbReference type="InterPro" id="IPR007680">
    <property type="entry name" value="Arabino_trans_central"/>
</dbReference>
<keyword evidence="4" id="KW-1003">Cell membrane</keyword>
<evidence type="ECO:0000256" key="8">
    <source>
        <dbReference type="ARBA" id="ARBA00022989"/>
    </source>
</evidence>
<comment type="subcellular location">
    <subcellularLocation>
        <location evidence="2">Cell membrane</location>
        <topology evidence="2">Multi-pass membrane protein</topology>
    </subcellularLocation>
</comment>
<gene>
    <name evidence="16" type="primary">embC</name>
    <name evidence="16" type="ORF">CMASS_00495</name>
</gene>
<evidence type="ECO:0000256" key="6">
    <source>
        <dbReference type="ARBA" id="ARBA00022679"/>
    </source>
</evidence>
<sequence>MSDSLATKKKKPLSRPLTRATAPSWLRWAAILSGIVGFVLFIATPFLPVKQVQSSFDWPQNESVNSVNAPLISVAPEEIDATIPVSAIDDLRDGQTLLYGTVPPTSKNAETRGLFVNADKDGGLSITSLDEVLLSLTKDEVKKLSPDDTITLSVTEDETEVTAGSHSKTVDDEDLRPQVTGVYTELDDDPATVQALTDDGLNVSVDINSRFTSSPTVAKYAAMWLGLAMTLVSLFCLYRIDKLDGRQNRFMPATWKQIRPLDGVVALVLLFWHVLGANTSDDGFIMTMARVSDHADYMANYFRWYGVPESPFGSPYYDLLALMTKVSTASLWMRLPALIAGFMVWFILSREILPRLGAAIDGRRVAHWTAALMFLAFWLPYNNGVRPEPLVALGVMLTWASFERAIANSRLLPAAVGTLLATITLGVGPTGLFAVGVFLVSLPHLFRIMARRVNSVGGGWLGWLALIAPFLVIGTAILIAVFGDQTLAAVLESTRVRSEVGPALPWFSEYARYATLFEQSVDGSMTRRFAMFMMLFCLALITLAFVRNNRVAGAAVGPTRRMLIIVALSMFFLLFTPTKWTHHFGIYAGVAGAVAALGAVVLFRLALRSARARTFSLAAVVLLLAFTFAGWNAWWYVSSFGVPWWDRTVQFKAIEANTVILAIGLVILLVAAIQSLVHRYRAERAHNSGNYEEFRRATTEKSSRWAGIMSAPIAIACALMVVFSMATFAKAYVTQGDAYSVGKGNTRALSGNTCNMANDVLVETNTNDAFLEPVKGDLADSLVDKDEDFIGFDPNNIPESIEPENQDSPSVGAIGNSGNAGDAANETNSTSDDQQDADAKEGADRTESKDAEKEAAATDGVRDDADAGINGSTRHLPFNLDYRKVPVLGSYDEDQQGTSKVTTQWYRLPERSEDSPVLSVAAAGRIHHHDVNGVEQEGLDLKLQYATVDDSGRATDKGSVELSDVGATPEWRNLRVALDEIPEEATAVRLVAEDDSLDERDWMAFTPPRVPNLEPLNDRFDGETPGLLDWSTAFQFPCQRPFDHYAGVTEIPEFRVLPDAAAKSALTDFQSYSGGGAMSTAEAVNYSYEIPAYLNHDWARDWGAVQKYELRTNSEGEAPALADIDHETITRSGLWKDSEMKIKPEGEK</sequence>
<keyword evidence="9 12" id="KW-0472">Membrane</keyword>
<feature type="transmembrane region" description="Helical" evidence="12">
    <location>
        <begin position="261"/>
        <end position="278"/>
    </location>
</feature>
<evidence type="ECO:0000256" key="2">
    <source>
        <dbReference type="ARBA" id="ARBA00004651"/>
    </source>
</evidence>
<evidence type="ECO:0000256" key="9">
    <source>
        <dbReference type="ARBA" id="ARBA00023136"/>
    </source>
</evidence>
<keyword evidence="10" id="KW-0961">Cell wall biogenesis/degradation</keyword>
<feature type="transmembrane region" description="Helical" evidence="12">
    <location>
        <begin position="615"/>
        <end position="636"/>
    </location>
</feature>
<evidence type="ECO:0000313" key="17">
    <source>
        <dbReference type="Proteomes" id="UP001220064"/>
    </source>
</evidence>
<organism evidence="16 17">
    <name type="scientific">Corynebacterium massiliense DSM 45435</name>
    <dbReference type="NCBI Taxonomy" id="1121364"/>
    <lineage>
        <taxon>Bacteria</taxon>
        <taxon>Bacillati</taxon>
        <taxon>Actinomycetota</taxon>
        <taxon>Actinomycetes</taxon>
        <taxon>Mycobacteriales</taxon>
        <taxon>Corynebacteriaceae</taxon>
        <taxon>Corynebacterium</taxon>
    </lineage>
</organism>
<name>A0ABY7U4I0_9CORY</name>
<evidence type="ECO:0000256" key="11">
    <source>
        <dbReference type="SAM" id="MobiDB-lite"/>
    </source>
</evidence>
<feature type="transmembrane region" description="Helical" evidence="12">
    <location>
        <begin position="529"/>
        <end position="546"/>
    </location>
</feature>
<keyword evidence="17" id="KW-1185">Reference proteome</keyword>
<keyword evidence="5 16" id="KW-0328">Glycosyltransferase</keyword>
<dbReference type="Gene3D" id="3.40.190.160">
    <property type="match status" value="1"/>
</dbReference>
<feature type="transmembrane region" description="Helical" evidence="12">
    <location>
        <begin position="331"/>
        <end position="353"/>
    </location>
</feature>
<keyword evidence="8 12" id="KW-1133">Transmembrane helix</keyword>
<dbReference type="RefSeq" id="WP_022863186.1">
    <property type="nucleotide sequence ID" value="NZ_ATVG01000007.1"/>
</dbReference>
<evidence type="ECO:0000259" key="15">
    <source>
        <dbReference type="Pfam" id="PF17689"/>
    </source>
</evidence>
<feature type="transmembrane region" description="Helical" evidence="12">
    <location>
        <begin position="656"/>
        <end position="677"/>
    </location>
</feature>
<accession>A0ABY7U4I0</accession>
<dbReference type="InterPro" id="IPR027451">
    <property type="entry name" value="EmbABC_dom1"/>
</dbReference>
<feature type="transmembrane region" description="Helical" evidence="12">
    <location>
        <begin position="419"/>
        <end position="440"/>
    </location>
</feature>
<feature type="transmembrane region" description="Helical" evidence="12">
    <location>
        <begin position="558"/>
        <end position="578"/>
    </location>
</feature>
<evidence type="ECO:0000256" key="3">
    <source>
        <dbReference type="ARBA" id="ARBA00008195"/>
    </source>
</evidence>
<feature type="transmembrane region" description="Helical" evidence="12">
    <location>
        <begin position="220"/>
        <end position="240"/>
    </location>
</feature>
<dbReference type="Gene3D" id="2.60.120.610">
    <property type="entry name" value="arabinofuranosyltransferase like domain"/>
    <property type="match status" value="1"/>
</dbReference>
<evidence type="ECO:0000259" key="13">
    <source>
        <dbReference type="Pfam" id="PF04602"/>
    </source>
</evidence>
<feature type="domain" description="Arabinosyltransferas concanavalin like" evidence="15">
    <location>
        <begin position="50"/>
        <end position="210"/>
    </location>
</feature>
<keyword evidence="7 12" id="KW-0812">Transmembrane</keyword>
<evidence type="ECO:0000256" key="1">
    <source>
        <dbReference type="ARBA" id="ARBA00003001"/>
    </source>
</evidence>
<feature type="domain" description="Arabinofuranosyltransferase central" evidence="13">
    <location>
        <begin position="214"/>
        <end position="676"/>
    </location>
</feature>
<dbReference type="InterPro" id="IPR042486">
    <property type="entry name" value="Arabino_trans_C_2"/>
</dbReference>
<reference evidence="16 17" key="1">
    <citation type="submission" date="2020-10" db="EMBL/GenBank/DDBJ databases">
        <title>Complete genome sequence of Corynebacterium massiliense DSM 45435, type strain of Corynebacterium massiliense.</title>
        <authorList>
            <person name="Busche T."/>
            <person name="Kalinowski J."/>
            <person name="Ruckert C."/>
        </authorList>
    </citation>
    <scope>NUCLEOTIDE SEQUENCE [LARGE SCALE GENOMIC DNA]</scope>
    <source>
        <strain evidence="16 17">DSM 45435</strain>
    </source>
</reference>
<evidence type="ECO:0000256" key="7">
    <source>
        <dbReference type="ARBA" id="ARBA00022692"/>
    </source>
</evidence>
<keyword evidence="6 16" id="KW-0808">Transferase</keyword>
<dbReference type="InterPro" id="IPR032731">
    <property type="entry name" value="Arabino_trans_C"/>
</dbReference>
<dbReference type="Pfam" id="PF04602">
    <property type="entry name" value="Arabinose_trans"/>
    <property type="match status" value="1"/>
</dbReference>
<dbReference type="GO" id="GO:0016757">
    <property type="term" value="F:glycosyltransferase activity"/>
    <property type="evidence" value="ECO:0007669"/>
    <property type="project" value="UniProtKB-KW"/>
</dbReference>
<dbReference type="Pfam" id="PF14896">
    <property type="entry name" value="Arabino_trans_C"/>
    <property type="match status" value="1"/>
</dbReference>
<dbReference type="EC" id="2.4.2.-" evidence="16"/>
<feature type="transmembrane region" description="Helical" evidence="12">
    <location>
        <begin position="705"/>
        <end position="726"/>
    </location>
</feature>
<comment type="function">
    <text evidence="1">Arabinosyl transferase responsible for the polymerization of arabinose into the arabinan of arabinogalactan.</text>
</comment>
<dbReference type="EMBL" id="CP063189">
    <property type="protein sequence ID" value="WCZ31570.1"/>
    <property type="molecule type" value="Genomic_DNA"/>
</dbReference>
<feature type="transmembrane region" description="Helical" evidence="12">
    <location>
        <begin position="25"/>
        <end position="47"/>
    </location>
</feature>
<dbReference type="Pfam" id="PF17689">
    <property type="entry name" value="Arabino_trans_N"/>
    <property type="match status" value="1"/>
</dbReference>
<dbReference type="Gene3D" id="2.60.120.940">
    <property type="entry name" value="EmbC, C-terminal domain, subdomain 2"/>
    <property type="match status" value="1"/>
</dbReference>
<protein>
    <submittedName>
        <fullName evidence="16">Arabinosyltransferase C</fullName>
        <ecNumber evidence="16">2.4.2.-</ecNumber>
    </submittedName>
</protein>
<feature type="transmembrane region" description="Helical" evidence="12">
    <location>
        <begin position="460"/>
        <end position="482"/>
    </location>
</feature>
<feature type="domain" description="Arabinosyltransferase C-terminal" evidence="14">
    <location>
        <begin position="725"/>
        <end position="1141"/>
    </location>
</feature>
<dbReference type="InterPro" id="IPR040920">
    <property type="entry name" value="Arabino_trans_N"/>
</dbReference>
<evidence type="ECO:0000256" key="12">
    <source>
        <dbReference type="SAM" id="Phobius"/>
    </source>
</evidence>
<evidence type="ECO:0000256" key="5">
    <source>
        <dbReference type="ARBA" id="ARBA00022676"/>
    </source>
</evidence>
<feature type="transmembrane region" description="Helical" evidence="12">
    <location>
        <begin position="365"/>
        <end position="381"/>
    </location>
</feature>
<evidence type="ECO:0000256" key="10">
    <source>
        <dbReference type="ARBA" id="ARBA00023316"/>
    </source>
</evidence>
<evidence type="ECO:0000256" key="4">
    <source>
        <dbReference type="ARBA" id="ARBA00022475"/>
    </source>
</evidence>
<evidence type="ECO:0000259" key="14">
    <source>
        <dbReference type="Pfam" id="PF14896"/>
    </source>
</evidence>
<proteinExistence type="inferred from homology"/>
<feature type="transmembrane region" description="Helical" evidence="12">
    <location>
        <begin position="584"/>
        <end position="603"/>
    </location>
</feature>
<feature type="region of interest" description="Disordered" evidence="11">
    <location>
        <begin position="789"/>
        <end position="876"/>
    </location>
</feature>
<comment type="similarity">
    <text evidence="3">Belongs to the emb family.</text>
</comment>